<comment type="function">
    <text evidence="8">Converts the free carboxyl group of a malonyl-thioester to its methyl ester by transfer of a methyl group from S-adenosyl-L-methionine (SAM). It allows to synthesize pimeloyl-ACP via the fatty acid synthetic pathway.</text>
</comment>
<evidence type="ECO:0000256" key="2">
    <source>
        <dbReference type="ARBA" id="ARBA00004746"/>
    </source>
</evidence>
<comment type="pathway">
    <text evidence="2 8">Cofactor biosynthesis; biotin biosynthesis.</text>
</comment>
<dbReference type="SUPFAM" id="SSF53335">
    <property type="entry name" value="S-adenosyl-L-methionine-dependent methyltransferases"/>
    <property type="match status" value="1"/>
</dbReference>
<dbReference type="InterPro" id="IPR011814">
    <property type="entry name" value="BioC"/>
</dbReference>
<dbReference type="Proteomes" id="UP001597158">
    <property type="component" value="Unassembled WGS sequence"/>
</dbReference>
<dbReference type="Pfam" id="PF08241">
    <property type="entry name" value="Methyltransf_11"/>
    <property type="match status" value="1"/>
</dbReference>
<evidence type="ECO:0000256" key="3">
    <source>
        <dbReference type="ARBA" id="ARBA00012327"/>
    </source>
</evidence>
<reference evidence="11" key="1">
    <citation type="journal article" date="2019" name="Int. J. Syst. Evol. Microbiol.">
        <title>The Global Catalogue of Microorganisms (GCM) 10K type strain sequencing project: providing services to taxonomists for standard genome sequencing and annotation.</title>
        <authorList>
            <consortium name="The Broad Institute Genomics Platform"/>
            <consortium name="The Broad Institute Genome Sequencing Center for Infectious Disease"/>
            <person name="Wu L."/>
            <person name="Ma J."/>
        </authorList>
    </citation>
    <scope>NUCLEOTIDE SEQUENCE [LARGE SCALE GENOMIC DNA]</scope>
    <source>
        <strain evidence="11">CCUG 48884</strain>
    </source>
</reference>
<dbReference type="PANTHER" id="PTHR13090:SF1">
    <property type="entry name" value="ARGININE-HYDROXYLASE NDUFAF5, MITOCHONDRIAL"/>
    <property type="match status" value="1"/>
</dbReference>
<gene>
    <name evidence="8" type="primary">bioC</name>
    <name evidence="10" type="ORF">ACFQ4M_17585</name>
</gene>
<comment type="caution">
    <text evidence="10">The sequence shown here is derived from an EMBL/GenBank/DDBJ whole genome shotgun (WGS) entry which is preliminary data.</text>
</comment>
<evidence type="ECO:0000256" key="6">
    <source>
        <dbReference type="ARBA" id="ARBA00022691"/>
    </source>
</evidence>
<dbReference type="InterPro" id="IPR050602">
    <property type="entry name" value="Malonyl-ACP_OMT"/>
</dbReference>
<dbReference type="HAMAP" id="MF_00835">
    <property type="entry name" value="BioC"/>
    <property type="match status" value="1"/>
</dbReference>
<dbReference type="GO" id="GO:0008168">
    <property type="term" value="F:methyltransferase activity"/>
    <property type="evidence" value="ECO:0007669"/>
    <property type="project" value="UniProtKB-KW"/>
</dbReference>
<organism evidence="10 11">
    <name type="scientific">Thauera mechernichensis</name>
    <dbReference type="NCBI Taxonomy" id="82788"/>
    <lineage>
        <taxon>Bacteria</taxon>
        <taxon>Pseudomonadati</taxon>
        <taxon>Pseudomonadota</taxon>
        <taxon>Betaproteobacteria</taxon>
        <taxon>Rhodocyclales</taxon>
        <taxon>Zoogloeaceae</taxon>
        <taxon>Thauera</taxon>
    </lineage>
</organism>
<evidence type="ECO:0000256" key="1">
    <source>
        <dbReference type="ARBA" id="ARBA00000852"/>
    </source>
</evidence>
<proteinExistence type="inferred from homology"/>
<evidence type="ECO:0000256" key="4">
    <source>
        <dbReference type="ARBA" id="ARBA00022603"/>
    </source>
</evidence>
<dbReference type="GO" id="GO:0032259">
    <property type="term" value="P:methylation"/>
    <property type="evidence" value="ECO:0007669"/>
    <property type="project" value="UniProtKB-KW"/>
</dbReference>
<dbReference type="Gene3D" id="3.40.50.150">
    <property type="entry name" value="Vaccinia Virus protein VP39"/>
    <property type="match status" value="1"/>
</dbReference>
<keyword evidence="11" id="KW-1185">Reference proteome</keyword>
<comment type="similarity">
    <text evidence="8">Belongs to the methyltransferase superfamily.</text>
</comment>
<dbReference type="EC" id="2.1.1.197" evidence="3 8"/>
<dbReference type="CDD" id="cd02440">
    <property type="entry name" value="AdoMet_MTases"/>
    <property type="match status" value="1"/>
</dbReference>
<comment type="catalytic activity">
    <reaction evidence="1 8">
        <text>malonyl-[ACP] + S-adenosyl-L-methionine = malonyl-[ACP] methyl ester + S-adenosyl-L-homocysteine</text>
        <dbReference type="Rhea" id="RHEA:17105"/>
        <dbReference type="Rhea" id="RHEA-COMP:9623"/>
        <dbReference type="Rhea" id="RHEA-COMP:9954"/>
        <dbReference type="ChEBI" id="CHEBI:57856"/>
        <dbReference type="ChEBI" id="CHEBI:59789"/>
        <dbReference type="ChEBI" id="CHEBI:78449"/>
        <dbReference type="ChEBI" id="CHEBI:78845"/>
        <dbReference type="EC" id="2.1.1.197"/>
    </reaction>
</comment>
<evidence type="ECO:0000256" key="8">
    <source>
        <dbReference type="HAMAP-Rule" id="MF_00835"/>
    </source>
</evidence>
<evidence type="ECO:0000259" key="9">
    <source>
        <dbReference type="Pfam" id="PF08241"/>
    </source>
</evidence>
<evidence type="ECO:0000256" key="7">
    <source>
        <dbReference type="ARBA" id="ARBA00022756"/>
    </source>
</evidence>
<dbReference type="EMBL" id="JBHTMC010000033">
    <property type="protein sequence ID" value="MFD1265387.1"/>
    <property type="molecule type" value="Genomic_DNA"/>
</dbReference>
<sequence length="307" mass="33463">MSTDTAPVFALDRALLRRRCERAAGTVDGADVLAREVARRMDERLDYIRIAPRRILDLGCGTGADLARLSARFPEASVLAADFSPAMLARAGARTRANTTGGRGLLDRLFGRHPATPLPHLVADAAALPLARASLSLIWSNLMLPALTDPLPVFKEAHRSLEVGGLLMFSTLGPDTLRELRATLPTTHGERVHRFIDMHDLGDALVQAGFSDPVMDMEVLTLTYTDLDTLFADLRACGARNAATNRPRGLSGRSGWQAARAAYERLRKDGRLPATFEIIQGHAWKTAAKTTDDGRSIVRFQPRHGGR</sequence>
<keyword evidence="7 8" id="KW-0093">Biotin biosynthesis</keyword>
<evidence type="ECO:0000313" key="10">
    <source>
        <dbReference type="EMBL" id="MFD1265387.1"/>
    </source>
</evidence>
<accession>A0ABW3WK69</accession>
<dbReference type="RefSeq" id="WP_277834820.1">
    <property type="nucleotide sequence ID" value="NZ_JARQZE010000017.1"/>
</dbReference>
<dbReference type="InterPro" id="IPR013216">
    <property type="entry name" value="Methyltransf_11"/>
</dbReference>
<dbReference type="InterPro" id="IPR029063">
    <property type="entry name" value="SAM-dependent_MTases_sf"/>
</dbReference>
<keyword evidence="6 8" id="KW-0949">S-adenosyl-L-methionine</keyword>
<feature type="domain" description="Methyltransferase type 11" evidence="9">
    <location>
        <begin position="56"/>
        <end position="169"/>
    </location>
</feature>
<dbReference type="PANTHER" id="PTHR13090">
    <property type="entry name" value="ARGININE-HYDROXYLASE NDUFAF5, MITOCHONDRIAL"/>
    <property type="match status" value="1"/>
</dbReference>
<keyword evidence="4 8" id="KW-0489">Methyltransferase</keyword>
<evidence type="ECO:0000256" key="5">
    <source>
        <dbReference type="ARBA" id="ARBA00022679"/>
    </source>
</evidence>
<protein>
    <recommendedName>
        <fullName evidence="3 8">Malonyl-[acyl-carrier protein] O-methyltransferase</fullName>
        <shortName evidence="8">Malonyl-ACP O-methyltransferase</shortName>
        <ecNumber evidence="3 8">2.1.1.197</ecNumber>
    </recommendedName>
    <alternativeName>
        <fullName evidence="8">Biotin synthesis protein BioC</fullName>
    </alternativeName>
</protein>
<keyword evidence="5 8" id="KW-0808">Transferase</keyword>
<name>A0ABW3WK69_9RHOO</name>
<evidence type="ECO:0000313" key="11">
    <source>
        <dbReference type="Proteomes" id="UP001597158"/>
    </source>
</evidence>